<feature type="domain" description="Transposase IS110-like N-terminal" evidence="2">
    <location>
        <begin position="26"/>
        <end position="173"/>
    </location>
</feature>
<name>A0A101N2W1_9ACTN</name>
<dbReference type="PANTHER" id="PTHR33055:SF16">
    <property type="entry name" value="TRANSPOSASE FOR INSERTION SEQUENCE ELEMENT IS1547"/>
    <property type="match status" value="1"/>
</dbReference>
<dbReference type="InterPro" id="IPR002525">
    <property type="entry name" value="Transp_IS110-like_N"/>
</dbReference>
<evidence type="ECO:0000259" key="3">
    <source>
        <dbReference type="Pfam" id="PF02371"/>
    </source>
</evidence>
<dbReference type="NCBIfam" id="NF033542">
    <property type="entry name" value="transpos_IS110"/>
    <property type="match status" value="1"/>
</dbReference>
<dbReference type="GO" id="GO:0004803">
    <property type="term" value="F:transposase activity"/>
    <property type="evidence" value="ECO:0007669"/>
    <property type="project" value="InterPro"/>
</dbReference>
<reference evidence="4 5" key="1">
    <citation type="submission" date="2015-10" db="EMBL/GenBank/DDBJ databases">
        <title>Draft genome sequence of Streptomyces pseudovenezuelae DSM 40212, type strain for the species Streptomyces pseudovenezuelae.</title>
        <authorList>
            <person name="Ruckert C."/>
            <person name="Winkler A."/>
            <person name="Kalinowski J."/>
            <person name="Kampfer P."/>
            <person name="Glaeser S."/>
        </authorList>
    </citation>
    <scope>NUCLEOTIDE SEQUENCE [LARGE SCALE GENOMIC DNA]</scope>
    <source>
        <strain evidence="4 5">DSM 40212</strain>
    </source>
</reference>
<dbReference type="OrthoDB" id="4337860at2"/>
<evidence type="ECO:0000259" key="2">
    <source>
        <dbReference type="Pfam" id="PF01548"/>
    </source>
</evidence>
<dbReference type="PANTHER" id="PTHR33055">
    <property type="entry name" value="TRANSPOSASE FOR INSERTION SEQUENCE ELEMENT IS1111A"/>
    <property type="match status" value="1"/>
</dbReference>
<feature type="domain" description="Transposase IS116/IS110/IS902 C-terminal" evidence="3">
    <location>
        <begin position="251"/>
        <end position="334"/>
    </location>
</feature>
<dbReference type="Proteomes" id="UP000053039">
    <property type="component" value="Unassembled WGS sequence"/>
</dbReference>
<dbReference type="GO" id="GO:0006313">
    <property type="term" value="P:DNA transposition"/>
    <property type="evidence" value="ECO:0007669"/>
    <property type="project" value="InterPro"/>
</dbReference>
<evidence type="ECO:0000256" key="1">
    <source>
        <dbReference type="SAM" id="MobiDB-lite"/>
    </source>
</evidence>
<dbReference type="GO" id="GO:0003677">
    <property type="term" value="F:DNA binding"/>
    <property type="evidence" value="ECO:0007669"/>
    <property type="project" value="InterPro"/>
</dbReference>
<accession>A0A101N2W1</accession>
<organism evidence="4 5">
    <name type="scientific">Streptomyces pseudovenezuelae</name>
    <dbReference type="NCBI Taxonomy" id="67350"/>
    <lineage>
        <taxon>Bacteria</taxon>
        <taxon>Bacillati</taxon>
        <taxon>Actinomycetota</taxon>
        <taxon>Actinomycetes</taxon>
        <taxon>Kitasatosporales</taxon>
        <taxon>Streptomycetaceae</taxon>
        <taxon>Streptomyces</taxon>
        <taxon>Streptomyces aurantiacus group</taxon>
    </lineage>
</organism>
<dbReference type="InterPro" id="IPR047650">
    <property type="entry name" value="Transpos_IS110"/>
</dbReference>
<evidence type="ECO:0000313" key="4">
    <source>
        <dbReference type="EMBL" id="KUM85531.1"/>
    </source>
</evidence>
<evidence type="ECO:0000313" key="5">
    <source>
        <dbReference type="Proteomes" id="UP000053039"/>
    </source>
</evidence>
<gene>
    <name evidence="4" type="ORF">AQI94_27125</name>
</gene>
<feature type="region of interest" description="Disordered" evidence="1">
    <location>
        <begin position="1"/>
        <end position="20"/>
    </location>
</feature>
<dbReference type="AlphaFoldDB" id="A0A101N2W1"/>
<dbReference type="EMBL" id="LMWM01000029">
    <property type="protein sequence ID" value="KUM85531.1"/>
    <property type="molecule type" value="Genomic_DNA"/>
</dbReference>
<dbReference type="InterPro" id="IPR003346">
    <property type="entry name" value="Transposase_20"/>
</dbReference>
<dbReference type="Pfam" id="PF02371">
    <property type="entry name" value="Transposase_20"/>
    <property type="match status" value="1"/>
</dbReference>
<dbReference type="Pfam" id="PF01548">
    <property type="entry name" value="DEDD_Tnp_IS110"/>
    <property type="match status" value="1"/>
</dbReference>
<comment type="caution">
    <text evidence="4">The sequence shown here is derived from an EMBL/GenBank/DDBJ whole genome shotgun (WGS) entry which is preliminary data.</text>
</comment>
<protein>
    <submittedName>
        <fullName evidence="4">Transposase</fullName>
    </submittedName>
</protein>
<sequence>MANSTTSSTLPAPKSRRRPPAGEVVLGVDTHRDAHVASVLSLTGAVLATGEFPASAAGYRDLLKWARKSGAVRRAGVEGTGSYGASLSRYLLAQGVDVFDVNWMDRADRRRRGKSDPLDAQNAARAVLSGRASARAKTGDGPVQIARMYKLTKASAVKARTQAINQLKAVLVTADPVLREELAGLGNAELFRTCAQFTDARSREDVGAESVVEATRITLGLLAHRIGQLSEEVRDVEARLTRLVERHAPQLLDVVGIGPDTAVTLLITVGDNPERLDSESSFAALCGVSPVERSSGRRQFRRLNRGGDRQANAALHRIVFTRLRVDPRTQDYYERRIKEGKTRREIVRCLKRYAAREVFHLVRQLQPAPRS</sequence>
<feature type="compositionally biased region" description="Polar residues" evidence="1">
    <location>
        <begin position="1"/>
        <end position="10"/>
    </location>
</feature>
<proteinExistence type="predicted"/>